<evidence type="ECO:0000313" key="2">
    <source>
        <dbReference type="EMBL" id="KAK4073298.1"/>
    </source>
</evidence>
<keyword evidence="3" id="KW-1185">Reference proteome</keyword>
<dbReference type="EMBL" id="JAWRVI010000165">
    <property type="protein sequence ID" value="KAK4073298.1"/>
    <property type="molecule type" value="Genomic_DNA"/>
</dbReference>
<protein>
    <submittedName>
        <fullName evidence="2">Uncharacterized protein</fullName>
    </submittedName>
</protein>
<accession>A0ABR0BF91</accession>
<organism evidence="2 3">
    <name type="scientific">Purpureocillium lilacinum</name>
    <name type="common">Paecilomyces lilacinus</name>
    <dbReference type="NCBI Taxonomy" id="33203"/>
    <lineage>
        <taxon>Eukaryota</taxon>
        <taxon>Fungi</taxon>
        <taxon>Dikarya</taxon>
        <taxon>Ascomycota</taxon>
        <taxon>Pezizomycotina</taxon>
        <taxon>Sordariomycetes</taxon>
        <taxon>Hypocreomycetidae</taxon>
        <taxon>Hypocreales</taxon>
        <taxon>Ophiocordycipitaceae</taxon>
        <taxon>Purpureocillium</taxon>
    </lineage>
</organism>
<reference evidence="2 3" key="1">
    <citation type="journal article" date="2024" name="Microbiol. Resour. Announc.">
        <title>Genome annotations for the ascomycete fungi Trichoderma harzianum, Trichoderma aggressivum, and Purpureocillium lilacinum.</title>
        <authorList>
            <person name="Beijen E.P.W."/>
            <person name="Ohm R.A."/>
        </authorList>
    </citation>
    <scope>NUCLEOTIDE SEQUENCE [LARGE SCALE GENOMIC DNA]</scope>
    <source>
        <strain evidence="2 3">CBS 150709</strain>
    </source>
</reference>
<gene>
    <name evidence="2" type="ORF">Purlil1_13098</name>
</gene>
<evidence type="ECO:0000313" key="3">
    <source>
        <dbReference type="Proteomes" id="UP001287286"/>
    </source>
</evidence>
<proteinExistence type="predicted"/>
<sequence>MDHRNEPENNETRSQEPGVEIGSTNTPDFTTYLTQDGRYSPNAGYSTLATADEIASQTHINQGILPPVGPMSLGNFTPTYSNKRKRHRPDGCDDAWKFPVEPDQSRQLVAGTSQFQLDLSSTDSVACGCEEQALGDDKELSDWDNLHWVTSSFASDLPIQTPAHSAEAVHLCYNHVASPLGNYSRTAEVASSSEGLVPWTADEHSHAHQSNRELVESTSAVLERRKTVDIVSNMRRMGDIYRKHVKQQLLTIQQEPSGQTSAR</sequence>
<feature type="compositionally biased region" description="Basic and acidic residues" evidence="1">
    <location>
        <begin position="1"/>
        <end position="14"/>
    </location>
</feature>
<feature type="region of interest" description="Disordered" evidence="1">
    <location>
        <begin position="1"/>
        <end position="27"/>
    </location>
</feature>
<name>A0ABR0BF91_PURLI</name>
<comment type="caution">
    <text evidence="2">The sequence shown here is derived from an EMBL/GenBank/DDBJ whole genome shotgun (WGS) entry which is preliminary data.</text>
</comment>
<evidence type="ECO:0000256" key="1">
    <source>
        <dbReference type="SAM" id="MobiDB-lite"/>
    </source>
</evidence>
<dbReference type="Proteomes" id="UP001287286">
    <property type="component" value="Unassembled WGS sequence"/>
</dbReference>